<name>A0AAD0EEX5_9RHOB</name>
<dbReference type="InterPro" id="IPR003033">
    <property type="entry name" value="SCP2_sterol-bd_dom"/>
</dbReference>
<protein>
    <submittedName>
        <fullName evidence="2">Sterol carrier protein</fullName>
    </submittedName>
</protein>
<dbReference type="Proteomes" id="UP000217545">
    <property type="component" value="Plasmid pP63_b"/>
</dbReference>
<evidence type="ECO:0000313" key="3">
    <source>
        <dbReference type="Proteomes" id="UP000217545"/>
    </source>
</evidence>
<geneLocation type="plasmid" evidence="3">
    <name>pp63_b</name>
</geneLocation>
<evidence type="ECO:0000313" key="2">
    <source>
        <dbReference type="EMBL" id="ATF08043.1"/>
    </source>
</evidence>
<dbReference type="SUPFAM" id="SSF55718">
    <property type="entry name" value="SCP-like"/>
    <property type="match status" value="1"/>
</dbReference>
<dbReference type="GeneID" id="31848490"/>
<dbReference type="InterPro" id="IPR036527">
    <property type="entry name" value="SCP2_sterol-bd_dom_sf"/>
</dbReference>
<dbReference type="RefSeq" id="WP_024099491.1">
    <property type="nucleotide sequence ID" value="NZ_CP010591.1"/>
</dbReference>
<keyword evidence="2" id="KW-0614">Plasmid</keyword>
<organism evidence="2 3">
    <name type="scientific">Phaeobacter gallaeciensis</name>
    <dbReference type="NCBI Taxonomy" id="60890"/>
    <lineage>
        <taxon>Bacteria</taxon>
        <taxon>Pseudomonadati</taxon>
        <taxon>Pseudomonadota</taxon>
        <taxon>Alphaproteobacteria</taxon>
        <taxon>Rhodobacterales</taxon>
        <taxon>Roseobacteraceae</taxon>
        <taxon>Phaeobacter</taxon>
    </lineage>
</organism>
<reference evidence="2 3" key="1">
    <citation type="journal article" date="2017" name="Front. Microbiol.">
        <title>Phaeobacter piscinae sp. nov., a species of the Roseobacter group and potential aquaculture probiont.</title>
        <authorList>
            <person name="Sonnenschein E.C."/>
            <person name="Phippen C.B.W."/>
            <person name="Nielsen K.F."/>
            <person name="Mateiu R.V."/>
            <person name="Melchiorsen J."/>
            <person name="Gram L."/>
            <person name="Overmann J."/>
            <person name="Freese H.M."/>
        </authorList>
    </citation>
    <scope>NUCLEOTIDE SEQUENCE [LARGE SCALE GENOMIC DNA]</scope>
    <source>
        <strain evidence="2 3">P63</strain>
    </source>
</reference>
<sequence length="106" mass="11526">MTKPTLEEMTAEMRKRVGEDSGFGHTVKFNFGDDGVIFIDAKNVPHVVSNEDNDAETIVNIKFGDFCKISDGSKDPTEAFMAGRMTIDGNVDAGWKLGSIIGPDRA</sequence>
<dbReference type="Gene3D" id="3.30.1050.10">
    <property type="entry name" value="SCP2 sterol-binding domain"/>
    <property type="match status" value="1"/>
</dbReference>
<proteinExistence type="predicted"/>
<dbReference type="Pfam" id="PF02036">
    <property type="entry name" value="SCP2"/>
    <property type="match status" value="1"/>
</dbReference>
<gene>
    <name evidence="2" type="ORF">PhaeoP63_04011</name>
</gene>
<dbReference type="AlphaFoldDB" id="A0AAD0EEX5"/>
<evidence type="ECO:0000259" key="1">
    <source>
        <dbReference type="Pfam" id="PF02036"/>
    </source>
</evidence>
<accession>A0AAD0EEX5</accession>
<feature type="domain" description="SCP2" evidence="1">
    <location>
        <begin position="25"/>
        <end position="100"/>
    </location>
</feature>
<dbReference type="EMBL" id="CP010786">
    <property type="protein sequence ID" value="ATF08043.1"/>
    <property type="molecule type" value="Genomic_DNA"/>
</dbReference>